<dbReference type="InterPro" id="IPR052579">
    <property type="entry name" value="Zinc_finger_SWIM"/>
</dbReference>
<dbReference type="Pfam" id="PF21056">
    <property type="entry name" value="ZSWIM1-3_RNaseH-like"/>
    <property type="match status" value="1"/>
</dbReference>
<feature type="region of interest" description="Disordered" evidence="2">
    <location>
        <begin position="652"/>
        <end position="674"/>
    </location>
</feature>
<evidence type="ECO:0000313" key="5">
    <source>
        <dbReference type="Proteomes" id="UP000683360"/>
    </source>
</evidence>
<keyword evidence="1" id="KW-0479">Metal-binding</keyword>
<evidence type="ECO:0000256" key="1">
    <source>
        <dbReference type="PROSITE-ProRule" id="PRU00325"/>
    </source>
</evidence>
<keyword evidence="1" id="KW-0863">Zinc-finger</keyword>
<comment type="caution">
    <text evidence="4">The sequence shown here is derived from an EMBL/GenBank/DDBJ whole genome shotgun (WGS) entry which is preliminary data.</text>
</comment>
<name>A0A8S3UVH1_MYTED</name>
<dbReference type="InterPro" id="IPR011011">
    <property type="entry name" value="Znf_FYVE_PHD"/>
</dbReference>
<dbReference type="PANTHER" id="PTHR31569">
    <property type="entry name" value="SWIM-TYPE DOMAIN-CONTAINING PROTEIN"/>
    <property type="match status" value="1"/>
</dbReference>
<organism evidence="4 5">
    <name type="scientific">Mytilus edulis</name>
    <name type="common">Blue mussel</name>
    <dbReference type="NCBI Taxonomy" id="6550"/>
    <lineage>
        <taxon>Eukaryota</taxon>
        <taxon>Metazoa</taxon>
        <taxon>Spiralia</taxon>
        <taxon>Lophotrochozoa</taxon>
        <taxon>Mollusca</taxon>
        <taxon>Bivalvia</taxon>
        <taxon>Autobranchia</taxon>
        <taxon>Pteriomorphia</taxon>
        <taxon>Mytilida</taxon>
        <taxon>Mytiloidea</taxon>
        <taxon>Mytilidae</taxon>
        <taxon>Mytilinae</taxon>
        <taxon>Mytilus</taxon>
    </lineage>
</organism>
<keyword evidence="5" id="KW-1185">Reference proteome</keyword>
<dbReference type="Gene3D" id="3.30.40.10">
    <property type="entry name" value="Zinc/RING finger domain, C3HC4 (zinc finger)"/>
    <property type="match status" value="1"/>
</dbReference>
<evidence type="ECO:0000256" key="2">
    <source>
        <dbReference type="SAM" id="MobiDB-lite"/>
    </source>
</evidence>
<dbReference type="InterPro" id="IPR007527">
    <property type="entry name" value="Znf_SWIM"/>
</dbReference>
<feature type="region of interest" description="Disordered" evidence="2">
    <location>
        <begin position="815"/>
        <end position="866"/>
    </location>
</feature>
<keyword evidence="1" id="KW-0862">Zinc</keyword>
<accession>A0A8S3UVH1</accession>
<proteinExistence type="predicted"/>
<dbReference type="PROSITE" id="PS50966">
    <property type="entry name" value="ZF_SWIM"/>
    <property type="match status" value="1"/>
</dbReference>
<dbReference type="PANTHER" id="PTHR31569:SF4">
    <property type="entry name" value="SWIM-TYPE DOMAIN-CONTAINING PROTEIN"/>
    <property type="match status" value="1"/>
</dbReference>
<dbReference type="InterPro" id="IPR048324">
    <property type="entry name" value="ZSWIM1-3_RNaseH-like"/>
</dbReference>
<gene>
    <name evidence="4" type="ORF">MEDL_61293</name>
</gene>
<feature type="domain" description="SWIM-type" evidence="3">
    <location>
        <begin position="488"/>
        <end position="520"/>
    </location>
</feature>
<feature type="compositionally biased region" description="Low complexity" evidence="2">
    <location>
        <begin position="652"/>
        <end position="662"/>
    </location>
</feature>
<protein>
    <recommendedName>
        <fullName evidence="3">SWIM-type domain-containing protein</fullName>
    </recommendedName>
</protein>
<sequence>MSDTLNLISSEQKAISNGVNPKLLHIEGSAPKFNNASTISHLPEPAARCNAPLPMVFALLGTFRQHCSSSISFLLSSDGHYLELKSINNGHNHDTSEALFKQLPRERRLPKEMTKEAESLISLKVNKKLLRDHLEQKTGKKVSLKDITNLQTVIKNRSKCHDVASLVKKLLIDHGTIVELFASEDNVLQGLFYQDKEMLQNFENYPEILFIDSTFKVNNLRMPLYVFLVEDSMGQSEIAGLCFLAAEEQQLVDHMGNLFKKFNPSYQKMKMIMADKDFIERETFRSVFPHSSLLICRFHVLKIFRREITVEKMGITSSQRNAALELIQKLVYSRTEDDYQEVYKEIEEVCPSAVIGYIKSNWHGIRKEWVSGMQLDEGTFLNATNNRLESFNQKLKSVVCTNATLDDFFDKFRPLIRTLRNERDLAGAVELQKARVCQFEDDSPEKKYITYLTDYAAKFVLINIKKCQKMQISTEEDTGILYYEDSYGKIALNDKKCSCIFNRSMSLPCEHILVTRLFLGLDLFDASLCSMRWTLSYYRQKMRLLSTDKSVEGHVICSTVKEKNGPLSEHQKYRKASVITNQLASLCAEVSMVEYKKRIEQLNQLLTSWRSIGNSIISDISISEDILHVLSGCDQPGFANRTADNSTAYSSTAYSSTADSSTPISGNDMHEQDNHEADPIYSRKDGQYAGKSTNSTTVILQQQADPICLPSTSRINNEGDLDAPDATVIQDFLFKIADKAAVIRAERGSSKIDEDEVQVIWQDLLPYAESILNLTTQVHAKQYFTYEGWLTVESTIRILEDQHLKRIKAQEFPPLISSKKGEGKTSKNNQTNSNMKRKNSDTSNPNRVKNKQTKKPRIDEISSHGSNLVEKNGDDLLKFTEEEFEKILIKTQNMEKEIKDFIIRGGHKKSLPKIGNPVSAVEDYIDKTRKLTEKQRTIFATFLCNSYKEISFKTPDVASLIHNIITFVLEYKETDIAEERIHLEVDTENVRKTCLSDDGTENFEPIVLSDIKYPPKLSRKGRPKGSEKTVIGITKKSKRHHLQPFFKKSSGIKELAILQWILGDEKGKTVFENKEKVFQNEVQDLAFSSALVDDSVDLLIVEKFFTKEAMIDVMSVVMRNKENSFHKCGSCTMDLNLTTNVVKCSSCLGWNHLPCVFLKTVPKAKHWYCKKCKQINK</sequence>
<evidence type="ECO:0000313" key="4">
    <source>
        <dbReference type="EMBL" id="CAG2249528.1"/>
    </source>
</evidence>
<reference evidence="4" key="1">
    <citation type="submission" date="2021-03" db="EMBL/GenBank/DDBJ databases">
        <authorList>
            <person name="Bekaert M."/>
        </authorList>
    </citation>
    <scope>NUCLEOTIDE SEQUENCE</scope>
</reference>
<dbReference type="GO" id="GO:0008270">
    <property type="term" value="F:zinc ion binding"/>
    <property type="evidence" value="ECO:0007669"/>
    <property type="project" value="UniProtKB-KW"/>
</dbReference>
<dbReference type="OrthoDB" id="92090at2759"/>
<dbReference type="Proteomes" id="UP000683360">
    <property type="component" value="Unassembled WGS sequence"/>
</dbReference>
<dbReference type="InterPro" id="IPR013083">
    <property type="entry name" value="Znf_RING/FYVE/PHD"/>
</dbReference>
<evidence type="ECO:0000259" key="3">
    <source>
        <dbReference type="PROSITE" id="PS50966"/>
    </source>
</evidence>
<dbReference type="SUPFAM" id="SSF57903">
    <property type="entry name" value="FYVE/PHD zinc finger"/>
    <property type="match status" value="1"/>
</dbReference>
<dbReference type="AlphaFoldDB" id="A0A8S3UVH1"/>
<dbReference type="EMBL" id="CAJPWZ010002974">
    <property type="protein sequence ID" value="CAG2249528.1"/>
    <property type="molecule type" value="Genomic_DNA"/>
</dbReference>